<evidence type="ECO:0000259" key="4">
    <source>
        <dbReference type="Pfam" id="PF06094"/>
    </source>
</evidence>
<dbReference type="Pfam" id="PF06094">
    <property type="entry name" value="GGACT"/>
    <property type="match status" value="1"/>
</dbReference>
<dbReference type="PANTHER" id="PTHR31544:SF2">
    <property type="entry name" value="AIG2-LIKE PROTEIN D"/>
    <property type="match status" value="1"/>
</dbReference>
<name>A0AAN6KQK7_9PEZI</name>
<dbReference type="SUPFAM" id="SSF110857">
    <property type="entry name" value="Gamma-glutamyl cyclotransferase-like"/>
    <property type="match status" value="1"/>
</dbReference>
<dbReference type="InterPro" id="IPR013024">
    <property type="entry name" value="GGCT-like"/>
</dbReference>
<proteinExistence type="inferred from homology"/>
<dbReference type="EMBL" id="JAUJLE010000055">
    <property type="protein sequence ID" value="KAK0994533.1"/>
    <property type="molecule type" value="Genomic_DNA"/>
</dbReference>
<dbReference type="PANTHER" id="PTHR31544">
    <property type="entry name" value="AIG2-LIKE PROTEIN D"/>
    <property type="match status" value="1"/>
</dbReference>
<dbReference type="InterPro" id="IPR036568">
    <property type="entry name" value="GGCT-like_sf"/>
</dbReference>
<evidence type="ECO:0000256" key="2">
    <source>
        <dbReference type="ARBA" id="ARBA00022679"/>
    </source>
</evidence>
<evidence type="ECO:0000256" key="3">
    <source>
        <dbReference type="ARBA" id="ARBA00030602"/>
    </source>
</evidence>
<accession>A0AAN6KQK7</accession>
<dbReference type="InterPro" id="IPR009288">
    <property type="entry name" value="AIG2-like_dom"/>
</dbReference>
<evidence type="ECO:0000313" key="6">
    <source>
        <dbReference type="Proteomes" id="UP001175353"/>
    </source>
</evidence>
<dbReference type="AlphaFoldDB" id="A0AAN6KQK7"/>
<keyword evidence="2" id="KW-0808">Transferase</keyword>
<keyword evidence="6" id="KW-1185">Reference proteome</keyword>
<dbReference type="Proteomes" id="UP001175353">
    <property type="component" value="Unassembled WGS sequence"/>
</dbReference>
<dbReference type="CDD" id="cd06661">
    <property type="entry name" value="GGCT_like"/>
    <property type="match status" value="1"/>
</dbReference>
<evidence type="ECO:0000256" key="1">
    <source>
        <dbReference type="ARBA" id="ARBA00008861"/>
    </source>
</evidence>
<protein>
    <recommendedName>
        <fullName evidence="3">Putative gamma-glutamylcyclotransferase</fullName>
    </recommendedName>
</protein>
<dbReference type="GO" id="GO:0016740">
    <property type="term" value="F:transferase activity"/>
    <property type="evidence" value="ECO:0007669"/>
    <property type="project" value="UniProtKB-KW"/>
</dbReference>
<reference evidence="5" key="1">
    <citation type="submission" date="2023-06" db="EMBL/GenBank/DDBJ databases">
        <title>Black Yeasts Isolated from many extreme environments.</title>
        <authorList>
            <person name="Coleine C."/>
            <person name="Stajich J.E."/>
            <person name="Selbmann L."/>
        </authorList>
    </citation>
    <scope>NUCLEOTIDE SEQUENCE</scope>
    <source>
        <strain evidence="5">CCFEE 5200</strain>
    </source>
</reference>
<evidence type="ECO:0000313" key="5">
    <source>
        <dbReference type="EMBL" id="KAK0994533.1"/>
    </source>
</evidence>
<comment type="caution">
    <text evidence="5">The sequence shown here is derived from an EMBL/GenBank/DDBJ whole genome shotgun (WGS) entry which is preliminary data.</text>
</comment>
<dbReference type="InterPro" id="IPR045038">
    <property type="entry name" value="AIG2-like"/>
</dbReference>
<feature type="domain" description="Gamma-glutamylcyclotransferase AIG2-like" evidence="4">
    <location>
        <begin position="9"/>
        <end position="138"/>
    </location>
</feature>
<sequence>MAAPTHSAFFYGTLMAPQVLHRVCHGSTSPSNPIYAAHQFKITPAILHNYIRHRVRHADYPAILRVPPTGPESNQATVRGTYVTGLTATDLWRLDIFEGSEYRRERVRVRVLAQTNLTGSGDGGEEGEEVEAETYVWIARSSSARR</sequence>
<organism evidence="5 6">
    <name type="scientific">Friedmanniomyces endolithicus</name>
    <dbReference type="NCBI Taxonomy" id="329885"/>
    <lineage>
        <taxon>Eukaryota</taxon>
        <taxon>Fungi</taxon>
        <taxon>Dikarya</taxon>
        <taxon>Ascomycota</taxon>
        <taxon>Pezizomycotina</taxon>
        <taxon>Dothideomycetes</taxon>
        <taxon>Dothideomycetidae</taxon>
        <taxon>Mycosphaerellales</taxon>
        <taxon>Teratosphaeriaceae</taxon>
        <taxon>Friedmanniomyces</taxon>
    </lineage>
</organism>
<dbReference type="Gene3D" id="3.10.490.10">
    <property type="entry name" value="Gamma-glutamyl cyclotransferase-like"/>
    <property type="match status" value="1"/>
</dbReference>
<comment type="similarity">
    <text evidence="1">Belongs to the gamma-glutamylcyclotransferase family.</text>
</comment>
<gene>
    <name evidence="5" type="ORF">LTR91_007601</name>
</gene>